<dbReference type="OrthoDB" id="5604078at2"/>
<gene>
    <name evidence="1" type="ORF">CDH04_03425</name>
    <name evidence="2" type="ORF">FZC43_03425</name>
</gene>
<sequence length="204" mass="23713">MEYLKLAIVDSENYNKFDAIAEGNFDRAIVFTNSQELDPNFKKTQIHNNFELVPIIYGEGNKDNMDGYICAKVGEYVERYKDYRTYLTITIFSNDRIFKGIAAYYTRKGFNISTSAPNACNIGTSNTNPKVRIKHFLECFNEVVNQKFKRQTNETEKEAFYRLITRNLDKDIPQAITDSFIDNGIVTFAERSRSIVFNKHKYLV</sequence>
<evidence type="ECO:0000313" key="1">
    <source>
        <dbReference type="EMBL" id="AXA33521.1"/>
    </source>
</evidence>
<dbReference type="EMBL" id="CP043424">
    <property type="protein sequence ID" value="QIW11752.1"/>
    <property type="molecule type" value="Genomic_DNA"/>
</dbReference>
<keyword evidence="4" id="KW-1185">Reference proteome</keyword>
<proteinExistence type="predicted"/>
<evidence type="ECO:0000313" key="2">
    <source>
        <dbReference type="EMBL" id="QIW11752.1"/>
    </source>
</evidence>
<dbReference type="EMBL" id="CP021781">
    <property type="protein sequence ID" value="AXA33521.1"/>
    <property type="molecule type" value="Genomic_DNA"/>
</dbReference>
<dbReference type="KEGG" id="fad:CDH04_03425"/>
<dbReference type="Proteomes" id="UP000681131">
    <property type="component" value="Chromosome"/>
</dbReference>
<dbReference type="RefSeq" id="WP_112869694.1">
    <property type="nucleotide sequence ID" value="NZ_CP021781.1"/>
</dbReference>
<accession>A0A2Z4XXB2</accession>
<name>A0A2Z4XXB2_9GAMM</name>
<evidence type="ECO:0000313" key="3">
    <source>
        <dbReference type="Proteomes" id="UP000251120"/>
    </source>
</evidence>
<dbReference type="Proteomes" id="UP000251120">
    <property type="component" value="Chromosome"/>
</dbReference>
<reference evidence="2 4" key="2">
    <citation type="submission" date="2019-08" db="EMBL/GenBank/DDBJ databases">
        <title>Complete genome sequences of Francisella adeliensis (FSC1325 and FSC1326).</title>
        <authorList>
            <person name="Ohrman C."/>
            <person name="Uneklint I."/>
            <person name="Vallesi A."/>
            <person name="Karlsson L."/>
            <person name="Sjodin A."/>
        </authorList>
    </citation>
    <scope>NUCLEOTIDE SEQUENCE [LARGE SCALE GENOMIC DNA]</scope>
    <source>
        <strain evidence="2 4">FSC1325</strain>
    </source>
</reference>
<dbReference type="AlphaFoldDB" id="A0A2Z4XXB2"/>
<evidence type="ECO:0000313" key="4">
    <source>
        <dbReference type="Proteomes" id="UP000681131"/>
    </source>
</evidence>
<protein>
    <recommendedName>
        <fullName evidence="5">PIN-like domain-containing protein</fullName>
    </recommendedName>
</protein>
<organism evidence="1 3">
    <name type="scientific">Francisella adeliensis</name>
    <dbReference type="NCBI Taxonomy" id="2007306"/>
    <lineage>
        <taxon>Bacteria</taxon>
        <taxon>Pseudomonadati</taxon>
        <taxon>Pseudomonadota</taxon>
        <taxon>Gammaproteobacteria</taxon>
        <taxon>Thiotrichales</taxon>
        <taxon>Francisellaceae</taxon>
        <taxon>Francisella</taxon>
    </lineage>
</organism>
<reference evidence="1 3" key="1">
    <citation type="submission" date="2017-06" db="EMBL/GenBank/DDBJ databases">
        <title>Complete genome of Francisella adeliensis.</title>
        <authorList>
            <person name="Vallesi A."/>
            <person name="Sjodin A."/>
        </authorList>
    </citation>
    <scope>NUCLEOTIDE SEQUENCE [LARGE SCALE GENOMIC DNA]</scope>
    <source>
        <strain evidence="1 3">FDC440</strain>
    </source>
</reference>
<evidence type="ECO:0008006" key="5">
    <source>
        <dbReference type="Google" id="ProtNLM"/>
    </source>
</evidence>